<keyword evidence="5 6" id="KW-0472">Membrane</keyword>
<evidence type="ECO:0000256" key="5">
    <source>
        <dbReference type="ARBA" id="ARBA00023136"/>
    </source>
</evidence>
<feature type="transmembrane region" description="Helical" evidence="6">
    <location>
        <begin position="129"/>
        <end position="150"/>
    </location>
</feature>
<evidence type="ECO:0000259" key="7">
    <source>
        <dbReference type="Pfam" id="PF00361"/>
    </source>
</evidence>
<dbReference type="Proteomes" id="UP000244093">
    <property type="component" value="Unassembled WGS sequence"/>
</dbReference>
<dbReference type="InterPro" id="IPR001750">
    <property type="entry name" value="ND/Mrp_TM"/>
</dbReference>
<feature type="transmembrane region" description="Helical" evidence="6">
    <location>
        <begin position="298"/>
        <end position="320"/>
    </location>
</feature>
<feature type="transmembrane region" description="Helical" evidence="6">
    <location>
        <begin position="467"/>
        <end position="491"/>
    </location>
</feature>
<accession>A0A2R7Y3T9</accession>
<evidence type="ECO:0000256" key="2">
    <source>
        <dbReference type="ARBA" id="ARBA00022475"/>
    </source>
</evidence>
<protein>
    <recommendedName>
        <fullName evidence="7">NADH:quinone oxidoreductase/Mrp antiporter transmembrane domain-containing protein</fullName>
    </recommendedName>
</protein>
<proteinExistence type="predicted"/>
<feature type="transmembrane region" description="Helical" evidence="6">
    <location>
        <begin position="79"/>
        <end position="100"/>
    </location>
</feature>
<feature type="transmembrane region" description="Helical" evidence="6">
    <location>
        <begin position="374"/>
        <end position="395"/>
    </location>
</feature>
<evidence type="ECO:0000256" key="6">
    <source>
        <dbReference type="SAM" id="Phobius"/>
    </source>
</evidence>
<dbReference type="Pfam" id="PF00361">
    <property type="entry name" value="Proton_antipo_M"/>
    <property type="match status" value="1"/>
</dbReference>
<dbReference type="AlphaFoldDB" id="A0A2R7Y3T9"/>
<evidence type="ECO:0000256" key="4">
    <source>
        <dbReference type="ARBA" id="ARBA00022989"/>
    </source>
</evidence>
<sequence>MYHNLPYSHYCLIIILIQFMFLLARKHFYTCLRTINGSEDLMNSFAADVAAALPLASIVIAFLIPLVSLKIKDPKVPHYISSVVTGLVFLLSAYVFIHVFSTGDVLVYTFSGFPPPLGIVYVVDVVNSFVGFLIGFVFFFVNIFSLKYILKFGGSEWYYTLMLGLEAGLMGLTYTGDVFNVFVMMEVASVSTYALITFFRERGYPLDAGVKYGILGGVATTIYFVAAVIAYYSFGTLNMADIASKILGRETSFNTFSQGFTYDVGVAAVIFLGLSVWTFAIESALFPMHFWLPEAYTAAPATASAALAAVAEGTYVYLVMRYIYTIVGLEHALPVRIAFLVLGSLAVIFAGFLMSQQNGLKRIISYSTVLDVGFMYIGLGIGSKLAIAATLYYILSHAFVKPLLFLTAAASEYLFGTTNLNKLSGVYRKYPILGASLAVGGLAVAGVLPFNLFFAKLNLAIAALQEGYAPVIIVIAVGSAFALVSFSRALYATYFKPGNAELPSLTLPASFKSVLSILLVLTVITGLGYTLINTDLITPIAENLTDSTLRLKYLLTVEEILSAGFK</sequence>
<dbReference type="PANTHER" id="PTHR42703:SF1">
    <property type="entry name" value="NA(+)_H(+) ANTIPORTER SUBUNIT D1"/>
    <property type="match status" value="1"/>
</dbReference>
<organism evidence="8 9">
    <name type="scientific">Zestosphaera tikiterensis</name>
    <dbReference type="NCBI Taxonomy" id="1973259"/>
    <lineage>
        <taxon>Archaea</taxon>
        <taxon>Thermoproteota</taxon>
        <taxon>Thermoprotei</taxon>
        <taxon>Desulfurococcales</taxon>
        <taxon>Desulfurococcaceae</taxon>
        <taxon>Zestosphaera</taxon>
    </lineage>
</organism>
<comment type="caution">
    <text evidence="8">The sequence shown here is derived from an EMBL/GenBank/DDBJ whole genome shotgun (WGS) entry which is preliminary data.</text>
</comment>
<evidence type="ECO:0000313" key="8">
    <source>
        <dbReference type="EMBL" id="PUA32184.1"/>
    </source>
</evidence>
<feature type="transmembrane region" description="Helical" evidence="6">
    <location>
        <begin position="45"/>
        <end position="67"/>
    </location>
</feature>
<dbReference type="GO" id="GO:0005886">
    <property type="term" value="C:plasma membrane"/>
    <property type="evidence" value="ECO:0007669"/>
    <property type="project" value="UniProtKB-SubCell"/>
</dbReference>
<keyword evidence="3 6" id="KW-0812">Transmembrane</keyword>
<dbReference type="PANTHER" id="PTHR42703">
    <property type="entry name" value="NADH DEHYDROGENASE"/>
    <property type="match status" value="1"/>
</dbReference>
<dbReference type="InterPro" id="IPR050586">
    <property type="entry name" value="CPA3_Na-H_Antiporter_D"/>
</dbReference>
<feature type="transmembrane region" description="Helical" evidence="6">
    <location>
        <begin position="6"/>
        <end position="24"/>
    </location>
</feature>
<reference evidence="8 9" key="1">
    <citation type="journal article" date="2018" name="Syst. Appl. Microbiol.">
        <title>A new symbiotic nanoarchaeote (Candidatus Nanoclepta minutus) and its host (Zestosphaera tikiterensis gen. nov., sp. nov.) from a New Zealand hot spring.</title>
        <authorList>
            <person name="St John E."/>
            <person name="Liu Y."/>
            <person name="Podar M."/>
            <person name="Stott M.B."/>
            <person name="Meneghin J."/>
            <person name="Chen Z."/>
            <person name="Lagutin K."/>
            <person name="Mitchell K."/>
            <person name="Reysenbach A.L."/>
        </authorList>
    </citation>
    <scope>NUCLEOTIDE SEQUENCE [LARGE SCALE GENOMIC DNA]</scope>
    <source>
        <strain evidence="8">NZ3</strain>
    </source>
</reference>
<comment type="subcellular location">
    <subcellularLocation>
        <location evidence="1">Cell membrane</location>
        <topology evidence="1">Multi-pass membrane protein</topology>
    </subcellularLocation>
</comment>
<gene>
    <name evidence="8" type="ORF">B7O98_05795</name>
</gene>
<dbReference type="PRINTS" id="PR01434">
    <property type="entry name" value="NADHDHGNASE5"/>
</dbReference>
<feature type="transmembrane region" description="Helical" evidence="6">
    <location>
        <begin position="264"/>
        <end position="286"/>
    </location>
</feature>
<feature type="transmembrane region" description="Helical" evidence="6">
    <location>
        <begin position="511"/>
        <end position="532"/>
    </location>
</feature>
<feature type="transmembrane region" description="Helical" evidence="6">
    <location>
        <begin position="432"/>
        <end position="455"/>
    </location>
</feature>
<evidence type="ECO:0000256" key="3">
    <source>
        <dbReference type="ARBA" id="ARBA00022692"/>
    </source>
</evidence>
<keyword evidence="2" id="KW-1003">Cell membrane</keyword>
<dbReference type="EMBL" id="NBVN01000004">
    <property type="protein sequence ID" value="PUA32184.1"/>
    <property type="molecule type" value="Genomic_DNA"/>
</dbReference>
<feature type="transmembrane region" description="Helical" evidence="6">
    <location>
        <begin position="332"/>
        <end position="353"/>
    </location>
</feature>
<feature type="transmembrane region" description="Helical" evidence="6">
    <location>
        <begin position="181"/>
        <end position="200"/>
    </location>
</feature>
<name>A0A2R7Y3T9_9CREN</name>
<feature type="domain" description="NADH:quinone oxidoreductase/Mrp antiporter transmembrane" evidence="7">
    <location>
        <begin position="176"/>
        <end position="479"/>
    </location>
</feature>
<keyword evidence="4 6" id="KW-1133">Transmembrane helix</keyword>
<feature type="transmembrane region" description="Helical" evidence="6">
    <location>
        <begin position="212"/>
        <end position="234"/>
    </location>
</feature>
<evidence type="ECO:0000313" key="9">
    <source>
        <dbReference type="Proteomes" id="UP000244093"/>
    </source>
</evidence>
<evidence type="ECO:0000256" key="1">
    <source>
        <dbReference type="ARBA" id="ARBA00004651"/>
    </source>
</evidence>